<name>A0A5C8NT73_9BACI</name>
<dbReference type="Proteomes" id="UP000321574">
    <property type="component" value="Unassembled WGS sequence"/>
</dbReference>
<dbReference type="InterPro" id="IPR036186">
    <property type="entry name" value="Serpin_sf"/>
</dbReference>
<keyword evidence="4" id="KW-1185">Reference proteome</keyword>
<dbReference type="Pfam" id="PF00079">
    <property type="entry name" value="Serpin"/>
    <property type="match status" value="1"/>
</dbReference>
<dbReference type="PANTHER" id="PTHR11461">
    <property type="entry name" value="SERINE PROTEASE INHIBITOR, SERPIN"/>
    <property type="match status" value="1"/>
</dbReference>
<evidence type="ECO:0000259" key="2">
    <source>
        <dbReference type="SMART" id="SM00093"/>
    </source>
</evidence>
<feature type="domain" description="Serpin" evidence="2">
    <location>
        <begin position="61"/>
        <end position="422"/>
    </location>
</feature>
<dbReference type="SUPFAM" id="SSF56574">
    <property type="entry name" value="Serpins"/>
    <property type="match status" value="1"/>
</dbReference>
<organism evidence="3 4">
    <name type="scientific">Cerasibacillus terrae</name>
    <dbReference type="NCBI Taxonomy" id="2498845"/>
    <lineage>
        <taxon>Bacteria</taxon>
        <taxon>Bacillati</taxon>
        <taxon>Bacillota</taxon>
        <taxon>Bacilli</taxon>
        <taxon>Bacillales</taxon>
        <taxon>Bacillaceae</taxon>
        <taxon>Cerasibacillus</taxon>
    </lineage>
</organism>
<dbReference type="CDD" id="cd19588">
    <property type="entry name" value="serpin_miropin-like"/>
    <property type="match status" value="1"/>
</dbReference>
<reference evidence="3 4" key="1">
    <citation type="submission" date="2019-06" db="EMBL/GenBank/DDBJ databases">
        <title>Cerasibacillus sp. nov., isolated from maize field.</title>
        <authorList>
            <person name="Lin S.-Y."/>
            <person name="Tsai C.-F."/>
            <person name="Young C.-C."/>
        </authorList>
    </citation>
    <scope>NUCLEOTIDE SEQUENCE [LARGE SCALE GENOMIC DNA]</scope>
    <source>
        <strain evidence="3 4">CC-CFT480</strain>
    </source>
</reference>
<dbReference type="InterPro" id="IPR000215">
    <property type="entry name" value="Serpin_fam"/>
</dbReference>
<evidence type="ECO:0000313" key="4">
    <source>
        <dbReference type="Proteomes" id="UP000321574"/>
    </source>
</evidence>
<dbReference type="AlphaFoldDB" id="A0A5C8NT73"/>
<evidence type="ECO:0000256" key="1">
    <source>
        <dbReference type="RuleBase" id="RU000411"/>
    </source>
</evidence>
<dbReference type="InterPro" id="IPR023795">
    <property type="entry name" value="Serpin_CS"/>
</dbReference>
<sequence>MEKSRRTEMKKILWTGMVGWLLLFLVSGCGSNNSNLKVGEDAVYDDNDYKKITEANNALGFDLLQEIALEEDGNIFISPTSLLMAMGMLYNSAEGETKKEIASVLHLNNMEAEEINQANASLMVKLHEHMEKDEIQLNIANSLWLNDKFQFQDDFKKQNETYYNAETKNIDTEDPKAADKINKWASNATNEKITQIVETPLNPQLVAILINAIYFQGNWTLPFDKEKTTDDTFYLADGTEKTVPMMQLDEEISYMENKLFQAVKLPYGEKENMYMHIYLPKEGVETTEWDEKWIMKKWKQWQEDFDIQQGTLKLPRFQVEYEVKLNEVLKRLGLVSAFTGEANLSKMIKDNHSLMIDWVKQKTYLDVDEKGTEAAAVTSIGIVETSIKTDKPFVMEVNRPFYLIIMDEKLDVQLFLGKINDPLG</sequence>
<dbReference type="PROSITE" id="PS51257">
    <property type="entry name" value="PROKAR_LIPOPROTEIN"/>
    <property type="match status" value="1"/>
</dbReference>
<proteinExistence type="inferred from homology"/>
<dbReference type="PANTHER" id="PTHR11461:SF211">
    <property type="entry name" value="GH10112P-RELATED"/>
    <property type="match status" value="1"/>
</dbReference>
<dbReference type="GO" id="GO:0004867">
    <property type="term" value="F:serine-type endopeptidase inhibitor activity"/>
    <property type="evidence" value="ECO:0007669"/>
    <property type="project" value="InterPro"/>
</dbReference>
<dbReference type="PROSITE" id="PS00284">
    <property type="entry name" value="SERPIN"/>
    <property type="match status" value="1"/>
</dbReference>
<dbReference type="GO" id="GO:0005615">
    <property type="term" value="C:extracellular space"/>
    <property type="evidence" value="ECO:0007669"/>
    <property type="project" value="InterPro"/>
</dbReference>
<protein>
    <recommendedName>
        <fullName evidence="2">Serpin domain-containing protein</fullName>
    </recommendedName>
</protein>
<dbReference type="EMBL" id="VDUW01000005">
    <property type="protein sequence ID" value="TXL64398.1"/>
    <property type="molecule type" value="Genomic_DNA"/>
</dbReference>
<dbReference type="OrthoDB" id="9764871at2"/>
<dbReference type="Gene3D" id="2.30.39.10">
    <property type="entry name" value="Alpha-1-antitrypsin, domain 1"/>
    <property type="match status" value="1"/>
</dbReference>
<dbReference type="InterPro" id="IPR023796">
    <property type="entry name" value="Serpin_dom"/>
</dbReference>
<dbReference type="SMART" id="SM00093">
    <property type="entry name" value="SERPIN"/>
    <property type="match status" value="1"/>
</dbReference>
<evidence type="ECO:0000313" key="3">
    <source>
        <dbReference type="EMBL" id="TXL64398.1"/>
    </source>
</evidence>
<dbReference type="Gene3D" id="3.30.497.10">
    <property type="entry name" value="Antithrombin, subunit I, domain 2"/>
    <property type="match status" value="1"/>
</dbReference>
<dbReference type="InterPro" id="IPR042178">
    <property type="entry name" value="Serpin_sf_1"/>
</dbReference>
<dbReference type="InterPro" id="IPR042185">
    <property type="entry name" value="Serpin_sf_2"/>
</dbReference>
<accession>A0A5C8NT73</accession>
<comment type="caution">
    <text evidence="3">The sequence shown here is derived from an EMBL/GenBank/DDBJ whole genome shotgun (WGS) entry which is preliminary data.</text>
</comment>
<comment type="similarity">
    <text evidence="1">Belongs to the serpin family.</text>
</comment>
<gene>
    <name evidence="3" type="ORF">FHP05_08720</name>
</gene>